<dbReference type="PANTHER" id="PTHR11334">
    <property type="entry name" value="MAS-RELATED G-PROTEIN COUPLED RECEPTOR"/>
    <property type="match status" value="1"/>
</dbReference>
<dbReference type="PROSITE" id="PS50262">
    <property type="entry name" value="G_PROTEIN_RECEP_F1_2"/>
    <property type="match status" value="1"/>
</dbReference>
<dbReference type="Pfam" id="PF00001">
    <property type="entry name" value="7tm_1"/>
    <property type="match status" value="1"/>
</dbReference>
<evidence type="ECO:0000256" key="3">
    <source>
        <dbReference type="ARBA" id="ARBA00022692"/>
    </source>
</evidence>
<reference evidence="13" key="2">
    <citation type="submission" date="2025-08" db="UniProtKB">
        <authorList>
            <consortium name="Ensembl"/>
        </authorList>
    </citation>
    <scope>IDENTIFICATION</scope>
</reference>
<dbReference type="InterPro" id="IPR000276">
    <property type="entry name" value="GPCR_Rhodpsn"/>
</dbReference>
<evidence type="ECO:0000256" key="11">
    <source>
        <dbReference type="SAM" id="Phobius"/>
    </source>
</evidence>
<dbReference type="InterPro" id="IPR026234">
    <property type="entry name" value="MRGPCRFAMILY"/>
</dbReference>
<feature type="transmembrane region" description="Helical" evidence="11">
    <location>
        <begin position="94"/>
        <end position="119"/>
    </location>
</feature>
<evidence type="ECO:0000313" key="13">
    <source>
        <dbReference type="Ensembl" id="ENSCUSP00005012865.1"/>
    </source>
</evidence>
<feature type="transmembrane region" description="Helical" evidence="11">
    <location>
        <begin position="178"/>
        <end position="200"/>
    </location>
</feature>
<keyword evidence="6 11" id="KW-0472">Membrane</keyword>
<organism evidence="13 14">
    <name type="scientific">Catharus ustulatus</name>
    <name type="common">Russet-backed thrush</name>
    <name type="synonym">Hylocichla ustulatus</name>
    <dbReference type="NCBI Taxonomy" id="91951"/>
    <lineage>
        <taxon>Eukaryota</taxon>
        <taxon>Metazoa</taxon>
        <taxon>Chordata</taxon>
        <taxon>Craniata</taxon>
        <taxon>Vertebrata</taxon>
        <taxon>Euteleostomi</taxon>
        <taxon>Archelosauria</taxon>
        <taxon>Archosauria</taxon>
        <taxon>Dinosauria</taxon>
        <taxon>Saurischia</taxon>
        <taxon>Theropoda</taxon>
        <taxon>Coelurosauria</taxon>
        <taxon>Aves</taxon>
        <taxon>Neognathae</taxon>
        <taxon>Neoaves</taxon>
        <taxon>Telluraves</taxon>
        <taxon>Australaves</taxon>
        <taxon>Passeriformes</taxon>
        <taxon>Turdidae</taxon>
        <taxon>Catharus</taxon>
    </lineage>
</organism>
<dbReference type="GO" id="GO:0004930">
    <property type="term" value="F:G protein-coupled receptor activity"/>
    <property type="evidence" value="ECO:0007669"/>
    <property type="project" value="UniProtKB-KW"/>
</dbReference>
<evidence type="ECO:0000256" key="1">
    <source>
        <dbReference type="ARBA" id="ARBA00004651"/>
    </source>
</evidence>
<proteinExistence type="inferred from homology"/>
<keyword evidence="7 10" id="KW-0675">Receptor</keyword>
<reference evidence="13" key="1">
    <citation type="submission" date="2020-10" db="EMBL/GenBank/DDBJ databases">
        <title>Catharus ustulatus (Swainson's thrush) genome, bCatUst1, primary haplotype v2.</title>
        <authorList>
            <person name="Delmore K."/>
            <person name="Vafadar M."/>
            <person name="Formenti G."/>
            <person name="Chow W."/>
            <person name="Pelan S."/>
            <person name="Howe K."/>
            <person name="Rhie A."/>
            <person name="Mountcastle J."/>
            <person name="Haase B."/>
            <person name="Fedrigo O."/>
            <person name="Jarvis E.D."/>
        </authorList>
    </citation>
    <scope>NUCLEOTIDE SEQUENCE [LARGE SCALE GENOMIC DNA]</scope>
</reference>
<comment type="similarity">
    <text evidence="9">Belongs to the G-protein coupled receptor 1 family. Mas subfamily.</text>
</comment>
<feature type="transmembrane region" description="Helical" evidence="11">
    <location>
        <begin position="31"/>
        <end position="50"/>
    </location>
</feature>
<evidence type="ECO:0000256" key="10">
    <source>
        <dbReference type="RuleBase" id="RU000688"/>
    </source>
</evidence>
<evidence type="ECO:0000256" key="7">
    <source>
        <dbReference type="ARBA" id="ARBA00023170"/>
    </source>
</evidence>
<reference evidence="13" key="3">
    <citation type="submission" date="2025-09" db="UniProtKB">
        <authorList>
            <consortium name="Ensembl"/>
        </authorList>
    </citation>
    <scope>IDENTIFICATION</scope>
</reference>
<protein>
    <recommendedName>
        <fullName evidence="12">G-protein coupled receptors family 1 profile domain-containing protein</fullName>
    </recommendedName>
</protein>
<feature type="transmembrane region" description="Helical" evidence="11">
    <location>
        <begin position="139"/>
        <end position="158"/>
    </location>
</feature>
<keyword evidence="2" id="KW-1003">Cell membrane</keyword>
<feature type="domain" description="G-protein coupled receptors family 1 profile" evidence="12">
    <location>
        <begin position="29"/>
        <end position="264"/>
    </location>
</feature>
<evidence type="ECO:0000256" key="6">
    <source>
        <dbReference type="ARBA" id="ARBA00023136"/>
    </source>
</evidence>
<dbReference type="PRINTS" id="PR02108">
    <property type="entry name" value="MRGPCRFAMILY"/>
</dbReference>
<dbReference type="PANTHER" id="PTHR11334:SF68">
    <property type="entry name" value="G-PROTEIN COUPLED RECEPTORS FAMILY 1 PROFILE DOMAIN-CONTAINING PROTEIN-RELATED"/>
    <property type="match status" value="1"/>
</dbReference>
<dbReference type="GO" id="GO:0005886">
    <property type="term" value="C:plasma membrane"/>
    <property type="evidence" value="ECO:0007669"/>
    <property type="project" value="UniProtKB-SubCell"/>
</dbReference>
<dbReference type="SUPFAM" id="SSF81321">
    <property type="entry name" value="Family A G protein-coupled receptor-like"/>
    <property type="match status" value="1"/>
</dbReference>
<keyword evidence="4 11" id="KW-1133">Transmembrane helix</keyword>
<dbReference type="AlphaFoldDB" id="A0A8C3UEG2"/>
<evidence type="ECO:0000256" key="8">
    <source>
        <dbReference type="ARBA" id="ARBA00023224"/>
    </source>
</evidence>
<evidence type="ECO:0000256" key="4">
    <source>
        <dbReference type="ARBA" id="ARBA00022989"/>
    </source>
</evidence>
<evidence type="ECO:0000256" key="5">
    <source>
        <dbReference type="ARBA" id="ARBA00023040"/>
    </source>
</evidence>
<keyword evidence="5 10" id="KW-0297">G-protein coupled receptor</keyword>
<comment type="subcellular location">
    <subcellularLocation>
        <location evidence="1">Cell membrane</location>
        <topology evidence="1">Multi-pass membrane protein</topology>
    </subcellularLocation>
</comment>
<evidence type="ECO:0000259" key="12">
    <source>
        <dbReference type="PROSITE" id="PS50262"/>
    </source>
</evidence>
<name>A0A8C3UEG2_CATUS</name>
<dbReference type="Gene3D" id="1.20.1070.10">
    <property type="entry name" value="Rhodopsin 7-helix transmembrane proteins"/>
    <property type="match status" value="1"/>
</dbReference>
<evidence type="ECO:0000256" key="9">
    <source>
        <dbReference type="ARBA" id="ARBA00061394"/>
    </source>
</evidence>
<dbReference type="FunFam" id="1.20.1070.10:FF:000193">
    <property type="entry name" value="Mas-related G-protein coupled receptor member E"/>
    <property type="match status" value="1"/>
</dbReference>
<evidence type="ECO:0000256" key="2">
    <source>
        <dbReference type="ARBA" id="ARBA00022475"/>
    </source>
</evidence>
<dbReference type="PROSITE" id="PS00237">
    <property type="entry name" value="G_PROTEIN_RECEP_F1_1"/>
    <property type="match status" value="1"/>
</dbReference>
<keyword evidence="8 10" id="KW-0807">Transducer</keyword>
<evidence type="ECO:0000313" key="14">
    <source>
        <dbReference type="Proteomes" id="UP000694563"/>
    </source>
</evidence>
<dbReference type="Ensembl" id="ENSCUST00005013391.1">
    <property type="protein sequence ID" value="ENSCUSP00005012865.1"/>
    <property type="gene ID" value="ENSCUSG00005008264.1"/>
</dbReference>
<keyword evidence="3 10" id="KW-0812">Transmembrane</keyword>
<feature type="transmembrane region" description="Helical" evidence="11">
    <location>
        <begin position="244"/>
        <end position="267"/>
    </location>
</feature>
<sequence length="309" mass="34817">NIPTLPFPSLTPQFPPPSSPTDVMDVSIDSVTLLICLCGLAGNGAVLCFLQRNSTTLYIINLAFANFTFLHFAVPSSLLYLLEDLSCSTVVSLNYLRCLLLLSLFSYNLGLYLLTAISIERCTSILCPFWYRCHRPKRLSWVVCALLWAFSIAVIVTVTSLCLSQEHEHCQMSLISMYTLNLFIFTPAMLISSTILFIKVKCGSHEQQPKSYDIVIFLVVPFFLIFALPLSLSNFLQQLDYTVVSSQIVFLLACIHSTINPFIYFLAGRCWRRCSVRSLRLSLQRIFEETEESNARGNDPAMDTVLPDC</sequence>
<dbReference type="PRINTS" id="PR00237">
    <property type="entry name" value="GPCRRHODOPSN"/>
</dbReference>
<dbReference type="Proteomes" id="UP000694563">
    <property type="component" value="Chromosome 6"/>
</dbReference>
<feature type="transmembrane region" description="Helical" evidence="11">
    <location>
        <begin position="212"/>
        <end position="232"/>
    </location>
</feature>
<dbReference type="InterPro" id="IPR017452">
    <property type="entry name" value="GPCR_Rhodpsn_7TM"/>
</dbReference>
<accession>A0A8C3UEG2</accession>
<feature type="transmembrane region" description="Helical" evidence="11">
    <location>
        <begin position="57"/>
        <end position="82"/>
    </location>
</feature>
<keyword evidence="14" id="KW-1185">Reference proteome</keyword>